<feature type="signal peptide" evidence="11">
    <location>
        <begin position="1"/>
        <end position="15"/>
    </location>
</feature>
<feature type="chain" id="PRO_5011955645" evidence="11">
    <location>
        <begin position="16"/>
        <end position="365"/>
    </location>
</feature>
<gene>
    <name evidence="12" type="ORF">TRFO_15367</name>
</gene>
<evidence type="ECO:0000256" key="11">
    <source>
        <dbReference type="SAM" id="SignalP"/>
    </source>
</evidence>
<dbReference type="EMBL" id="MLAK01000393">
    <property type="protein sequence ID" value="OHT14318.1"/>
    <property type="molecule type" value="Genomic_DNA"/>
</dbReference>
<evidence type="ECO:0000256" key="6">
    <source>
        <dbReference type="ARBA" id="ARBA00022801"/>
    </source>
</evidence>
<dbReference type="PANTHER" id="PTHR31316:SF0">
    <property type="entry name" value="SECRETED BETA-GLUCOSIDASE SIM1-RELATED"/>
    <property type="match status" value="1"/>
</dbReference>
<keyword evidence="3" id="KW-0134">Cell wall</keyword>
<keyword evidence="10" id="KW-0624">Polysaccharide degradation</keyword>
<evidence type="ECO:0000256" key="10">
    <source>
        <dbReference type="ARBA" id="ARBA00023326"/>
    </source>
</evidence>
<name>A0A1J4KX89_9EUKA</name>
<keyword evidence="7" id="KW-0119">Carbohydrate metabolism</keyword>
<evidence type="ECO:0000256" key="1">
    <source>
        <dbReference type="ARBA" id="ARBA00004191"/>
    </source>
</evidence>
<proteinExistence type="inferred from homology"/>
<dbReference type="GO" id="GO:0071555">
    <property type="term" value="P:cell wall organization"/>
    <property type="evidence" value="ECO:0007669"/>
    <property type="project" value="UniProtKB-KW"/>
</dbReference>
<dbReference type="VEuPathDB" id="TrichDB:TRFO_15367"/>
<dbReference type="Gene3D" id="1.10.225.10">
    <property type="entry name" value="Saposin-like"/>
    <property type="match status" value="1"/>
</dbReference>
<evidence type="ECO:0000256" key="4">
    <source>
        <dbReference type="ARBA" id="ARBA00022525"/>
    </source>
</evidence>
<evidence type="ECO:0000256" key="5">
    <source>
        <dbReference type="ARBA" id="ARBA00022729"/>
    </source>
</evidence>
<protein>
    <submittedName>
        <fullName evidence="12">Cell wall protein Psu1</fullName>
    </submittedName>
</protein>
<evidence type="ECO:0000256" key="3">
    <source>
        <dbReference type="ARBA" id="ARBA00022512"/>
    </source>
</evidence>
<dbReference type="Proteomes" id="UP000179807">
    <property type="component" value="Unassembled WGS sequence"/>
</dbReference>
<dbReference type="OrthoDB" id="5339822at2759"/>
<keyword evidence="5 11" id="KW-0732">Signal</keyword>
<comment type="subcellular location">
    <subcellularLocation>
        <location evidence="1">Secreted</location>
        <location evidence="1">Cell wall</location>
    </subcellularLocation>
</comment>
<dbReference type="RefSeq" id="XP_068367454.1">
    <property type="nucleotide sequence ID" value="XM_068498339.1"/>
</dbReference>
<dbReference type="GO" id="GO:0000272">
    <property type="term" value="P:polysaccharide catabolic process"/>
    <property type="evidence" value="ECO:0007669"/>
    <property type="project" value="UniProtKB-KW"/>
</dbReference>
<evidence type="ECO:0000313" key="13">
    <source>
        <dbReference type="Proteomes" id="UP000179807"/>
    </source>
</evidence>
<dbReference type="GO" id="GO:0009986">
    <property type="term" value="C:cell surface"/>
    <property type="evidence" value="ECO:0007669"/>
    <property type="project" value="TreeGrafter"/>
</dbReference>
<comment type="caution">
    <text evidence="12">The sequence shown here is derived from an EMBL/GenBank/DDBJ whole genome shotgun (WGS) entry which is preliminary data.</text>
</comment>
<evidence type="ECO:0000256" key="9">
    <source>
        <dbReference type="ARBA" id="ARBA00023316"/>
    </source>
</evidence>
<dbReference type="PANTHER" id="PTHR31316">
    <property type="entry name" value="BETA-GLUCOSIDASE-LIKE PROTEIN NCA3, MITOCHONDRIAL-RELATED"/>
    <property type="match status" value="1"/>
</dbReference>
<evidence type="ECO:0000256" key="7">
    <source>
        <dbReference type="ARBA" id="ARBA00023277"/>
    </source>
</evidence>
<keyword evidence="6" id="KW-0378">Hydrolase</keyword>
<organism evidence="12 13">
    <name type="scientific">Tritrichomonas foetus</name>
    <dbReference type="NCBI Taxonomy" id="1144522"/>
    <lineage>
        <taxon>Eukaryota</taxon>
        <taxon>Metamonada</taxon>
        <taxon>Parabasalia</taxon>
        <taxon>Tritrichomonadida</taxon>
        <taxon>Tritrichomonadidae</taxon>
        <taxon>Tritrichomonas</taxon>
    </lineage>
</organism>
<dbReference type="Pfam" id="PF03856">
    <property type="entry name" value="SUN"/>
    <property type="match status" value="1"/>
</dbReference>
<keyword evidence="4" id="KW-0964">Secreted</keyword>
<keyword evidence="8" id="KW-0326">Glycosidase</keyword>
<reference evidence="12" key="1">
    <citation type="submission" date="2016-10" db="EMBL/GenBank/DDBJ databases">
        <authorList>
            <person name="Benchimol M."/>
            <person name="Almeida L.G."/>
            <person name="Vasconcelos A.T."/>
            <person name="Perreira-Neves A."/>
            <person name="Rosa I.A."/>
            <person name="Tasca T."/>
            <person name="Bogo M.R."/>
            <person name="de Souza W."/>
        </authorList>
    </citation>
    <scope>NUCLEOTIDE SEQUENCE [LARGE SCALE GENOMIC DNA]</scope>
    <source>
        <strain evidence="12">K</strain>
    </source>
</reference>
<dbReference type="InterPro" id="IPR051526">
    <property type="entry name" value="Beta-Glucosidase_SUN"/>
</dbReference>
<dbReference type="GO" id="GO:0016798">
    <property type="term" value="F:hydrolase activity, acting on glycosyl bonds"/>
    <property type="evidence" value="ECO:0007669"/>
    <property type="project" value="UniProtKB-KW"/>
</dbReference>
<evidence type="ECO:0000256" key="2">
    <source>
        <dbReference type="ARBA" id="ARBA00010579"/>
    </source>
</evidence>
<evidence type="ECO:0000256" key="8">
    <source>
        <dbReference type="ARBA" id="ARBA00023295"/>
    </source>
</evidence>
<dbReference type="AlphaFoldDB" id="A0A1J4KX89"/>
<dbReference type="InterPro" id="IPR005556">
    <property type="entry name" value="SUN"/>
</dbReference>
<evidence type="ECO:0000313" key="12">
    <source>
        <dbReference type="EMBL" id="OHT14318.1"/>
    </source>
</evidence>
<comment type="similarity">
    <text evidence="2">Belongs to the SUN family.</text>
</comment>
<keyword evidence="13" id="KW-1185">Reference proteome</keyword>
<keyword evidence="9" id="KW-0961">Cell wall biogenesis/degradation</keyword>
<accession>A0A1J4KX89</accession>
<dbReference type="GeneID" id="94833043"/>
<sequence>MLILLLQLSISKIYCDQCMRLAKHFKLATIGSTESQLIETLKYPCKFIFKGNTSVEECQSFVEENVPLWFSSDKATSIGELCVKSNICQRKKIERLPRYRNETTNTVFVDGVYSCDSPPTAINGVKSLPYLGLSGWTGIQIDNEQRTTCTNGCLCSYACSPGMLKSQWPDNQPADGQSRGGLLCRDGKLYKTRNVDDLCINGVGTAYVENTLGAGVAVCQTDYPGTENMDIPTYVDAHSTQPLSVVDSASYYHWQGLPTSAQFYVNKAGYTAEKGCRWATENDDFGNWAPLNFGAGMTDGVTYLSIMQNPLKPINPGYNVKIVARDANAHVNGADQCIYENGRFNNGLNGCTVGVTGGAAKYVIY</sequence>